<keyword evidence="11" id="KW-1185">Reference proteome</keyword>
<dbReference type="STRING" id="1120990.SAMN03080614_10449"/>
<feature type="domain" description="Spore germination protein N-terminal" evidence="9">
    <location>
        <begin position="29"/>
        <end position="200"/>
    </location>
</feature>
<evidence type="ECO:0000259" key="9">
    <source>
        <dbReference type="Pfam" id="PF25198"/>
    </source>
</evidence>
<feature type="domain" description="Spore germination GerAC-like C-terminal" evidence="8">
    <location>
        <begin position="210"/>
        <end position="364"/>
    </location>
</feature>
<dbReference type="InterPro" id="IPR046953">
    <property type="entry name" value="Spore_GerAC-like_C"/>
</dbReference>
<evidence type="ECO:0000256" key="5">
    <source>
        <dbReference type="ARBA" id="ARBA00023136"/>
    </source>
</evidence>
<gene>
    <name evidence="10" type="ORF">SAMN03080614_10449</name>
</gene>
<dbReference type="PANTHER" id="PTHR35789:SF1">
    <property type="entry name" value="SPORE GERMINATION PROTEIN B3"/>
    <property type="match status" value="1"/>
</dbReference>
<dbReference type="NCBIfam" id="TIGR02887">
    <property type="entry name" value="spore_ger_x_C"/>
    <property type="match status" value="1"/>
</dbReference>
<keyword evidence="4" id="KW-0732">Signal</keyword>
<evidence type="ECO:0000256" key="4">
    <source>
        <dbReference type="ARBA" id="ARBA00022729"/>
    </source>
</evidence>
<dbReference type="InterPro" id="IPR038501">
    <property type="entry name" value="Spore_GerAC_C_sf"/>
</dbReference>
<dbReference type="GO" id="GO:0016020">
    <property type="term" value="C:membrane"/>
    <property type="evidence" value="ECO:0007669"/>
    <property type="project" value="UniProtKB-SubCell"/>
</dbReference>
<dbReference type="Proteomes" id="UP000243819">
    <property type="component" value="Unassembled WGS sequence"/>
</dbReference>
<evidence type="ECO:0000256" key="2">
    <source>
        <dbReference type="ARBA" id="ARBA00007886"/>
    </source>
</evidence>
<keyword evidence="5" id="KW-0472">Membrane</keyword>
<dbReference type="PANTHER" id="PTHR35789">
    <property type="entry name" value="SPORE GERMINATION PROTEIN B3"/>
    <property type="match status" value="1"/>
</dbReference>
<dbReference type="Gene3D" id="3.30.300.210">
    <property type="entry name" value="Nutrient germinant receptor protein C, domain 3"/>
    <property type="match status" value="1"/>
</dbReference>
<sequence length="367" mass="41746">MKIKLKNKRIAVYMIIFILLISNTGCWSRRELEELAFVLALGIDKGDDGEFILYAQIGKAQQEAGGGDGEGGEIVVIEGKGKTIVQAYDQMFEVANRRLFLSHARLVIISEELAKSGINRILDFLQRDIRIRSTTLIAVGQGDIKEILESQPVLGGITGLAIKDSMRFNWERSKILRKELYEMVRDIKEGDAELTLPIITMEGEKVAIKNAAYFQNTTMKGTLDNKEVLGLLWLVGDVRHGSITINPNPKDSRYITLELMDTKVSINPVEGSKGLVFHIKVDQQLRVADDQTNLTVSQIEQEVNRYIKNTILETVNLAKEEGVDFIGFGKRYRRKYPKKWDEDKWIEKFKESEVIIKVNSIINREER</sequence>
<keyword evidence="3" id="KW-0309">Germination</keyword>
<dbReference type="OrthoDB" id="9816067at2"/>
<keyword evidence="7" id="KW-0449">Lipoprotein</keyword>
<dbReference type="AlphaFoldDB" id="A0A1I0BMR1"/>
<dbReference type="Pfam" id="PF25198">
    <property type="entry name" value="Spore_GerAC_N"/>
    <property type="match status" value="1"/>
</dbReference>
<evidence type="ECO:0000313" key="11">
    <source>
        <dbReference type="Proteomes" id="UP000243819"/>
    </source>
</evidence>
<dbReference type="Pfam" id="PF05504">
    <property type="entry name" value="Spore_GerAC"/>
    <property type="match status" value="1"/>
</dbReference>
<keyword evidence="6" id="KW-0564">Palmitate</keyword>
<protein>
    <submittedName>
        <fullName evidence="10">Spore germination protein KC</fullName>
    </submittedName>
</protein>
<organism evidence="10 11">
    <name type="scientific">Anaerobranca gottschalkii DSM 13577</name>
    <dbReference type="NCBI Taxonomy" id="1120990"/>
    <lineage>
        <taxon>Bacteria</taxon>
        <taxon>Bacillati</taxon>
        <taxon>Bacillota</taxon>
        <taxon>Clostridia</taxon>
        <taxon>Eubacteriales</taxon>
        <taxon>Proteinivoracaceae</taxon>
        <taxon>Anaerobranca</taxon>
    </lineage>
</organism>
<accession>A0A1I0BMR1</accession>
<evidence type="ECO:0000256" key="6">
    <source>
        <dbReference type="ARBA" id="ARBA00023139"/>
    </source>
</evidence>
<comment type="subcellular location">
    <subcellularLocation>
        <location evidence="1">Membrane</location>
        <topology evidence="1">Lipid-anchor</topology>
    </subcellularLocation>
</comment>
<name>A0A1I0BMR1_9FIRM</name>
<proteinExistence type="inferred from homology"/>
<evidence type="ECO:0000256" key="7">
    <source>
        <dbReference type="ARBA" id="ARBA00023288"/>
    </source>
</evidence>
<dbReference type="InterPro" id="IPR008844">
    <property type="entry name" value="Spore_GerAC-like"/>
</dbReference>
<evidence type="ECO:0000313" key="10">
    <source>
        <dbReference type="EMBL" id="SET08285.1"/>
    </source>
</evidence>
<reference evidence="11" key="1">
    <citation type="submission" date="2016-10" db="EMBL/GenBank/DDBJ databases">
        <authorList>
            <person name="Varghese N."/>
            <person name="Submissions S."/>
        </authorList>
    </citation>
    <scope>NUCLEOTIDE SEQUENCE [LARGE SCALE GENOMIC DNA]</scope>
    <source>
        <strain evidence="11">DSM 13577</strain>
    </source>
</reference>
<comment type="similarity">
    <text evidence="2">Belongs to the GerABKC lipoprotein family.</text>
</comment>
<evidence type="ECO:0000256" key="3">
    <source>
        <dbReference type="ARBA" id="ARBA00022544"/>
    </source>
</evidence>
<dbReference type="InterPro" id="IPR057336">
    <property type="entry name" value="GerAC_N"/>
</dbReference>
<evidence type="ECO:0000256" key="1">
    <source>
        <dbReference type="ARBA" id="ARBA00004635"/>
    </source>
</evidence>
<dbReference type="RefSeq" id="WP_091351209.1">
    <property type="nucleotide sequence ID" value="NZ_FOIF01000044.1"/>
</dbReference>
<dbReference type="GO" id="GO:0009847">
    <property type="term" value="P:spore germination"/>
    <property type="evidence" value="ECO:0007669"/>
    <property type="project" value="InterPro"/>
</dbReference>
<evidence type="ECO:0000259" key="8">
    <source>
        <dbReference type="Pfam" id="PF05504"/>
    </source>
</evidence>
<dbReference type="EMBL" id="FOIF01000044">
    <property type="protein sequence ID" value="SET08285.1"/>
    <property type="molecule type" value="Genomic_DNA"/>
</dbReference>